<accession>A0A8T2UVI6</accession>
<gene>
    <name evidence="1" type="ORF">KP509_05G073000</name>
</gene>
<proteinExistence type="predicted"/>
<keyword evidence="2" id="KW-1185">Reference proteome</keyword>
<protein>
    <submittedName>
        <fullName evidence="1">Uncharacterized protein</fullName>
    </submittedName>
</protein>
<dbReference type="EMBL" id="CM035410">
    <property type="protein sequence ID" value="KAH7437454.1"/>
    <property type="molecule type" value="Genomic_DNA"/>
</dbReference>
<reference evidence="1" key="1">
    <citation type="submission" date="2021-08" db="EMBL/GenBank/DDBJ databases">
        <title>WGS assembly of Ceratopteris richardii.</title>
        <authorList>
            <person name="Marchant D.B."/>
            <person name="Chen G."/>
            <person name="Jenkins J."/>
            <person name="Shu S."/>
            <person name="Leebens-Mack J."/>
            <person name="Grimwood J."/>
            <person name="Schmutz J."/>
            <person name="Soltis P."/>
            <person name="Soltis D."/>
            <person name="Chen Z.-H."/>
        </authorList>
    </citation>
    <scope>NUCLEOTIDE SEQUENCE</scope>
    <source>
        <strain evidence="1">Whitten #5841</strain>
        <tissue evidence="1">Leaf</tissue>
    </source>
</reference>
<evidence type="ECO:0000313" key="2">
    <source>
        <dbReference type="Proteomes" id="UP000825935"/>
    </source>
</evidence>
<comment type="caution">
    <text evidence="1">The sequence shown here is derived from an EMBL/GenBank/DDBJ whole genome shotgun (WGS) entry which is preliminary data.</text>
</comment>
<dbReference type="AlphaFoldDB" id="A0A8T2UVI6"/>
<evidence type="ECO:0000313" key="1">
    <source>
        <dbReference type="EMBL" id="KAH7437454.1"/>
    </source>
</evidence>
<name>A0A8T2UVI6_CERRI</name>
<sequence>MNNMPIVYACHVKLSHSFSSIIRTDIHVSCNSR</sequence>
<dbReference type="Proteomes" id="UP000825935">
    <property type="component" value="Chromosome 5"/>
</dbReference>
<organism evidence="1 2">
    <name type="scientific">Ceratopteris richardii</name>
    <name type="common">Triangle waterfern</name>
    <dbReference type="NCBI Taxonomy" id="49495"/>
    <lineage>
        <taxon>Eukaryota</taxon>
        <taxon>Viridiplantae</taxon>
        <taxon>Streptophyta</taxon>
        <taxon>Embryophyta</taxon>
        <taxon>Tracheophyta</taxon>
        <taxon>Polypodiopsida</taxon>
        <taxon>Polypodiidae</taxon>
        <taxon>Polypodiales</taxon>
        <taxon>Pteridineae</taxon>
        <taxon>Pteridaceae</taxon>
        <taxon>Parkerioideae</taxon>
        <taxon>Ceratopteris</taxon>
    </lineage>
</organism>